<keyword evidence="2" id="KW-0479">Metal-binding</keyword>
<sequence>MNYPYICANVSRYWDDQGIGFARNCNVPDLDDTAMAFRVLRTNGYQISTDAFRHFNKDGQFMCYPGQSVETVTVMFNLYRASQALFPGDTILNDAKNFSHKFLTEKRLTNKLLDRWIITKDLTGEVEYVLDVPWYASLPRLEARYYLEQYGGENDVWIAKTLYRMGNICNDKYLEMAKLDYNHCQAIHQMESRQLQEYTSASIFEPERRNERVAWAKTVVMLNIINSSFGRPQFTNVDMQEFADKFLNPQCYEKDRKPWHMVLNALHITLIEISLESLIAHGIDIHPRLHHFVSFSSTSSAKMLFFISSVFSLLYFYKCKWTSWLVNWQKTVDVVRGEAELIVQTIYMSSGRWLTNETLSHPQYQRISSVTNDSCYQLSLKENRTIGYHNESKMQELVRLVLCDSPDDIDPDLKQMFLTVAKTFYYRAYVDPESINCHVHKVLFENVI</sequence>
<dbReference type="PANTHER" id="PTHR31739">
    <property type="entry name" value="ENT-COPALYL DIPHOSPHATE SYNTHASE, CHLOROPLASTIC"/>
    <property type="match status" value="1"/>
</dbReference>
<dbReference type="Pfam" id="PF01397">
    <property type="entry name" value="Terpene_synth"/>
    <property type="match status" value="1"/>
</dbReference>
<dbReference type="SUPFAM" id="SSF48576">
    <property type="entry name" value="Terpenoid synthases"/>
    <property type="match status" value="1"/>
</dbReference>
<dbReference type="AlphaFoldDB" id="A0A9K3JM42"/>
<dbReference type="InterPro" id="IPR008949">
    <property type="entry name" value="Isoprenoid_synthase_dom_sf"/>
</dbReference>
<name>A0A9K3JM42_HELAN</name>
<dbReference type="GO" id="GO:0033331">
    <property type="term" value="P:ent-kaurene metabolic process"/>
    <property type="evidence" value="ECO:0007669"/>
    <property type="project" value="UniProtKB-ARBA"/>
</dbReference>
<dbReference type="EC" id="4.2.3.19" evidence="5"/>
<dbReference type="Gene3D" id="1.50.10.130">
    <property type="entry name" value="Terpene synthase, N-terminal domain"/>
    <property type="match status" value="1"/>
</dbReference>
<dbReference type="GO" id="GO:0009686">
    <property type="term" value="P:gibberellin biosynthetic process"/>
    <property type="evidence" value="ECO:0000318"/>
    <property type="project" value="GO_Central"/>
</dbReference>
<dbReference type="Gramene" id="mRNA:HanXRQr2_Chr02g0060151">
    <property type="protein sequence ID" value="mRNA:HanXRQr2_Chr02g0060151"/>
    <property type="gene ID" value="HanXRQr2_Chr02g0060151"/>
</dbReference>
<dbReference type="InterPro" id="IPR036965">
    <property type="entry name" value="Terpene_synth_N_sf"/>
</dbReference>
<feature type="domain" description="Terpene synthase N-terminal" evidence="6">
    <location>
        <begin position="10"/>
        <end position="130"/>
    </location>
</feature>
<dbReference type="InterPro" id="IPR008930">
    <property type="entry name" value="Terpenoid_cyclase/PrenylTrfase"/>
</dbReference>
<dbReference type="InterPro" id="IPR050148">
    <property type="entry name" value="Terpene_synthase-like"/>
</dbReference>
<dbReference type="GO" id="GO:0009507">
    <property type="term" value="C:chloroplast"/>
    <property type="evidence" value="ECO:0000318"/>
    <property type="project" value="GO_Central"/>
</dbReference>
<evidence type="ECO:0000256" key="2">
    <source>
        <dbReference type="ARBA" id="ARBA00022723"/>
    </source>
</evidence>
<proteinExistence type="predicted"/>
<dbReference type="GO" id="GO:0009899">
    <property type="term" value="F:ent-kaurene synthase activity"/>
    <property type="evidence" value="ECO:0007669"/>
    <property type="project" value="UniProtKB-EC"/>
</dbReference>
<comment type="caution">
    <text evidence="7">The sequence shown here is derived from an EMBL/GenBank/DDBJ whole genome shotgun (WGS) entry which is preliminary data.</text>
</comment>
<gene>
    <name evidence="7" type="ORF">HanXRQr2_Chr02g0060151</name>
</gene>
<keyword evidence="7" id="KW-0413">Isomerase</keyword>
<accession>A0A9K3JM42</accession>
<dbReference type="FunFam" id="1.50.10.130:FF:000002">
    <property type="entry name" value="Ent-copalyl diphosphate synthase, chloroplastic"/>
    <property type="match status" value="1"/>
</dbReference>
<reference evidence="7" key="1">
    <citation type="journal article" date="2017" name="Nature">
        <title>The sunflower genome provides insights into oil metabolism, flowering and Asterid evolution.</title>
        <authorList>
            <person name="Badouin H."/>
            <person name="Gouzy J."/>
            <person name="Grassa C.J."/>
            <person name="Murat F."/>
            <person name="Staton S.E."/>
            <person name="Cottret L."/>
            <person name="Lelandais-Briere C."/>
            <person name="Owens G.L."/>
            <person name="Carrere S."/>
            <person name="Mayjonade B."/>
            <person name="Legrand L."/>
            <person name="Gill N."/>
            <person name="Kane N.C."/>
            <person name="Bowers J.E."/>
            <person name="Hubner S."/>
            <person name="Bellec A."/>
            <person name="Berard A."/>
            <person name="Berges H."/>
            <person name="Blanchet N."/>
            <person name="Boniface M.C."/>
            <person name="Brunel D."/>
            <person name="Catrice O."/>
            <person name="Chaidir N."/>
            <person name="Claudel C."/>
            <person name="Donnadieu C."/>
            <person name="Faraut T."/>
            <person name="Fievet G."/>
            <person name="Helmstetter N."/>
            <person name="King M."/>
            <person name="Knapp S.J."/>
            <person name="Lai Z."/>
            <person name="Le Paslier M.C."/>
            <person name="Lippi Y."/>
            <person name="Lorenzon L."/>
            <person name="Mandel J.R."/>
            <person name="Marage G."/>
            <person name="Marchand G."/>
            <person name="Marquand E."/>
            <person name="Bret-Mestries E."/>
            <person name="Morien E."/>
            <person name="Nambeesan S."/>
            <person name="Nguyen T."/>
            <person name="Pegot-Espagnet P."/>
            <person name="Pouilly N."/>
            <person name="Raftis F."/>
            <person name="Sallet E."/>
            <person name="Schiex T."/>
            <person name="Thomas J."/>
            <person name="Vandecasteele C."/>
            <person name="Vares D."/>
            <person name="Vear F."/>
            <person name="Vautrin S."/>
            <person name="Crespi M."/>
            <person name="Mangin B."/>
            <person name="Burke J.M."/>
            <person name="Salse J."/>
            <person name="Munos S."/>
            <person name="Vincourt P."/>
            <person name="Rieseberg L.H."/>
            <person name="Langlade N.B."/>
        </authorList>
    </citation>
    <scope>NUCLEOTIDE SEQUENCE</scope>
    <source>
        <tissue evidence="7">Leaves</tissue>
    </source>
</reference>
<comment type="catalytic activity">
    <reaction evidence="4">
        <text>ent-copalyl diphosphate = ent-kaur-16-ene + diphosphate</text>
        <dbReference type="Rhea" id="RHEA:22220"/>
        <dbReference type="ChEBI" id="CHEBI:15415"/>
        <dbReference type="ChEBI" id="CHEBI:33019"/>
        <dbReference type="ChEBI" id="CHEBI:58553"/>
        <dbReference type="EC" id="4.2.3.19"/>
    </reaction>
    <physiologicalReaction direction="left-to-right" evidence="4">
        <dbReference type="Rhea" id="RHEA:22221"/>
    </physiologicalReaction>
</comment>
<keyword evidence="3" id="KW-0460">Magnesium</keyword>
<evidence type="ECO:0000256" key="4">
    <source>
        <dbReference type="ARBA" id="ARBA00050853"/>
    </source>
</evidence>
<dbReference type="Gene3D" id="1.10.600.10">
    <property type="entry name" value="Farnesyl Diphosphate Synthase"/>
    <property type="match status" value="1"/>
</dbReference>
<evidence type="ECO:0000256" key="5">
    <source>
        <dbReference type="ARBA" id="ARBA00066670"/>
    </source>
</evidence>
<comment type="cofactor">
    <cofactor evidence="1">
        <name>Mg(2+)</name>
        <dbReference type="ChEBI" id="CHEBI:18420"/>
    </cofactor>
</comment>
<dbReference type="PANTHER" id="PTHR31739:SF4">
    <property type="entry name" value="ENT-COPALYL DIPHOSPHATE SYNTHASE, CHLOROPLASTIC"/>
    <property type="match status" value="1"/>
</dbReference>
<evidence type="ECO:0000256" key="1">
    <source>
        <dbReference type="ARBA" id="ARBA00001946"/>
    </source>
</evidence>
<dbReference type="InterPro" id="IPR001906">
    <property type="entry name" value="Terpene_synth_N"/>
</dbReference>
<evidence type="ECO:0000259" key="6">
    <source>
        <dbReference type="Pfam" id="PF01397"/>
    </source>
</evidence>
<evidence type="ECO:0000313" key="7">
    <source>
        <dbReference type="EMBL" id="KAF5818038.1"/>
    </source>
</evidence>
<organism evidence="7 8">
    <name type="scientific">Helianthus annuus</name>
    <name type="common">Common sunflower</name>
    <dbReference type="NCBI Taxonomy" id="4232"/>
    <lineage>
        <taxon>Eukaryota</taxon>
        <taxon>Viridiplantae</taxon>
        <taxon>Streptophyta</taxon>
        <taxon>Embryophyta</taxon>
        <taxon>Tracheophyta</taxon>
        <taxon>Spermatophyta</taxon>
        <taxon>Magnoliopsida</taxon>
        <taxon>eudicotyledons</taxon>
        <taxon>Gunneridae</taxon>
        <taxon>Pentapetalae</taxon>
        <taxon>asterids</taxon>
        <taxon>campanulids</taxon>
        <taxon>Asterales</taxon>
        <taxon>Asteraceae</taxon>
        <taxon>Asteroideae</taxon>
        <taxon>Heliantheae alliance</taxon>
        <taxon>Heliantheae</taxon>
        <taxon>Helianthus</taxon>
    </lineage>
</organism>
<keyword evidence="8" id="KW-1185">Reference proteome</keyword>
<evidence type="ECO:0000256" key="3">
    <source>
        <dbReference type="ARBA" id="ARBA00022842"/>
    </source>
</evidence>
<evidence type="ECO:0000313" key="8">
    <source>
        <dbReference type="Proteomes" id="UP000215914"/>
    </source>
</evidence>
<dbReference type="EMBL" id="MNCJ02000317">
    <property type="protein sequence ID" value="KAF5818038.1"/>
    <property type="molecule type" value="Genomic_DNA"/>
</dbReference>
<dbReference type="GO" id="GO:0000287">
    <property type="term" value="F:magnesium ion binding"/>
    <property type="evidence" value="ECO:0000318"/>
    <property type="project" value="GO_Central"/>
</dbReference>
<dbReference type="GO" id="GO:0010333">
    <property type="term" value="F:terpene synthase activity"/>
    <property type="evidence" value="ECO:0000318"/>
    <property type="project" value="GO_Central"/>
</dbReference>
<dbReference type="SUPFAM" id="SSF48239">
    <property type="entry name" value="Terpenoid cyclases/Protein prenyltransferases"/>
    <property type="match status" value="1"/>
</dbReference>
<dbReference type="Proteomes" id="UP000215914">
    <property type="component" value="Unassembled WGS sequence"/>
</dbReference>
<reference evidence="7" key="2">
    <citation type="submission" date="2020-06" db="EMBL/GenBank/DDBJ databases">
        <title>Helianthus annuus Genome sequencing and assembly Release 2.</title>
        <authorList>
            <person name="Gouzy J."/>
            <person name="Langlade N."/>
            <person name="Munos S."/>
        </authorList>
    </citation>
    <scope>NUCLEOTIDE SEQUENCE</scope>
    <source>
        <tissue evidence="7">Leaves</tissue>
    </source>
</reference>
<dbReference type="GO" id="GO:0016853">
    <property type="term" value="F:isomerase activity"/>
    <property type="evidence" value="ECO:0007669"/>
    <property type="project" value="UniProtKB-KW"/>
</dbReference>
<protein>
    <recommendedName>
        <fullName evidence="5">ent-kaurene synthase</fullName>
        <ecNumber evidence="5">4.2.3.19</ecNumber>
    </recommendedName>
</protein>